<gene>
    <name evidence="1" type="ORF">ABLV49_00125</name>
</gene>
<proteinExistence type="predicted"/>
<sequence>MSFLSELKSRANALQGLQLGAQRDLVAGTQACEVACRMALVYLQDLCAQLNVIQPPAPGAYSLDGKAPFPALVQRNFRCDARRKMLRNAEVFDYIGVGWDLLPATGLVATHTVTVNFPPDLERVTQRLSVGQIQHERKDQRHPETNKLLAYVFDYQTESRAFITLTPDHDTGCIAFRVSNVGGFGVLNTSYPGAQVTPRLLDELAKKLVGQPSRFG</sequence>
<dbReference type="AlphaFoldDB" id="A0AAU7LRQ9"/>
<organism evidence="1">
    <name type="scientific">Polaromonas hydrogenivorans</name>
    <dbReference type="NCBI Taxonomy" id="335476"/>
    <lineage>
        <taxon>Bacteria</taxon>
        <taxon>Pseudomonadati</taxon>
        <taxon>Pseudomonadota</taxon>
        <taxon>Betaproteobacteria</taxon>
        <taxon>Burkholderiales</taxon>
        <taxon>Comamonadaceae</taxon>
        <taxon>Polaromonas</taxon>
    </lineage>
</organism>
<dbReference type="RefSeq" id="WP_349279527.1">
    <property type="nucleotide sequence ID" value="NZ_CBCSCU010000005.1"/>
</dbReference>
<dbReference type="EMBL" id="CP157675">
    <property type="protein sequence ID" value="XBP70282.1"/>
    <property type="molecule type" value="Genomic_DNA"/>
</dbReference>
<evidence type="ECO:0000313" key="1">
    <source>
        <dbReference type="EMBL" id="XBP70282.1"/>
    </source>
</evidence>
<name>A0AAU7LRQ9_9BURK</name>
<accession>A0AAU7LRQ9</accession>
<protein>
    <submittedName>
        <fullName evidence="1">Uncharacterized protein</fullName>
    </submittedName>
</protein>
<reference evidence="1" key="1">
    <citation type="submission" date="2024-05" db="EMBL/GenBank/DDBJ databases">
        <authorList>
            <person name="Bunk B."/>
            <person name="Swiderski J."/>
            <person name="Sproer C."/>
            <person name="Thiel V."/>
        </authorList>
    </citation>
    <scope>NUCLEOTIDE SEQUENCE</scope>
    <source>
        <strain evidence="1">DSM 17735</strain>
    </source>
</reference>